<keyword evidence="14" id="KW-1185">Reference proteome</keyword>
<keyword evidence="3 10" id="KW-0132">Cell division</keyword>
<dbReference type="CDD" id="cd01530">
    <property type="entry name" value="Cdc25"/>
    <property type="match status" value="1"/>
</dbReference>
<dbReference type="PANTHER" id="PTHR10828">
    <property type="entry name" value="M-PHASE INDUCER PHOSPHATASE DUAL SPECIFICITY PHOSPHATASE CDC25"/>
    <property type="match status" value="1"/>
</dbReference>
<keyword evidence="4 10" id="KW-0498">Mitosis</keyword>
<evidence type="ECO:0000313" key="13">
    <source>
        <dbReference type="EMBL" id="KAF1984484.1"/>
    </source>
</evidence>
<dbReference type="PRINTS" id="PR00716">
    <property type="entry name" value="MPIPHPHTASE"/>
</dbReference>
<dbReference type="PROSITE" id="PS50206">
    <property type="entry name" value="RHODANESE_3"/>
    <property type="match status" value="1"/>
</dbReference>
<dbReference type="OrthoDB" id="26523at2759"/>
<evidence type="ECO:0000256" key="5">
    <source>
        <dbReference type="ARBA" id="ARBA00022801"/>
    </source>
</evidence>
<keyword evidence="5 10" id="KW-0378">Hydrolase</keyword>
<dbReference type="GO" id="GO:0000086">
    <property type="term" value="P:G2/M transition of mitotic cell cycle"/>
    <property type="evidence" value="ECO:0007669"/>
    <property type="project" value="TreeGrafter"/>
</dbReference>
<dbReference type="InterPro" id="IPR036873">
    <property type="entry name" value="Rhodanese-like_dom_sf"/>
</dbReference>
<comment type="catalytic activity">
    <reaction evidence="8 10">
        <text>O-phospho-L-tyrosyl-[protein] + H2O = L-tyrosyl-[protein] + phosphate</text>
        <dbReference type="Rhea" id="RHEA:10684"/>
        <dbReference type="Rhea" id="RHEA-COMP:10136"/>
        <dbReference type="Rhea" id="RHEA-COMP:20101"/>
        <dbReference type="ChEBI" id="CHEBI:15377"/>
        <dbReference type="ChEBI" id="CHEBI:43474"/>
        <dbReference type="ChEBI" id="CHEBI:46858"/>
        <dbReference type="ChEBI" id="CHEBI:61978"/>
        <dbReference type="EC" id="3.1.3.48"/>
    </reaction>
</comment>
<evidence type="ECO:0000256" key="6">
    <source>
        <dbReference type="ARBA" id="ARBA00022912"/>
    </source>
</evidence>
<accession>A0A6G1GUK7</accession>
<name>A0A6G1GUK7_9PEZI</name>
<dbReference type="InterPro" id="IPR000751">
    <property type="entry name" value="MPI_Phosphatase"/>
</dbReference>
<feature type="compositionally biased region" description="Basic and acidic residues" evidence="11">
    <location>
        <begin position="178"/>
        <end position="193"/>
    </location>
</feature>
<evidence type="ECO:0000256" key="7">
    <source>
        <dbReference type="ARBA" id="ARBA00023306"/>
    </source>
</evidence>
<evidence type="ECO:0000256" key="2">
    <source>
        <dbReference type="ARBA" id="ARBA00013064"/>
    </source>
</evidence>
<gene>
    <name evidence="13" type="ORF">K402DRAFT_145308</name>
</gene>
<dbReference type="EC" id="3.1.3.48" evidence="2 10"/>
<comment type="similarity">
    <text evidence="1 10">Belongs to the MPI phosphatase family.</text>
</comment>
<evidence type="ECO:0000256" key="1">
    <source>
        <dbReference type="ARBA" id="ARBA00011065"/>
    </source>
</evidence>
<proteinExistence type="inferred from homology"/>
<evidence type="ECO:0000256" key="10">
    <source>
        <dbReference type="RuleBase" id="RU368028"/>
    </source>
</evidence>
<evidence type="ECO:0000256" key="9">
    <source>
        <dbReference type="ARBA" id="ARBA00067190"/>
    </source>
</evidence>
<dbReference type="EMBL" id="ML977168">
    <property type="protein sequence ID" value="KAF1984484.1"/>
    <property type="molecule type" value="Genomic_DNA"/>
</dbReference>
<dbReference type="GO" id="GO:0004725">
    <property type="term" value="F:protein tyrosine phosphatase activity"/>
    <property type="evidence" value="ECO:0007669"/>
    <property type="project" value="UniProtKB-UniRule"/>
</dbReference>
<evidence type="ECO:0000256" key="3">
    <source>
        <dbReference type="ARBA" id="ARBA00022618"/>
    </source>
</evidence>
<keyword evidence="7 10" id="KW-0131">Cell cycle</keyword>
<feature type="region of interest" description="Disordered" evidence="11">
    <location>
        <begin position="276"/>
        <end position="327"/>
    </location>
</feature>
<feature type="region of interest" description="Disordered" evidence="11">
    <location>
        <begin position="167"/>
        <end position="204"/>
    </location>
</feature>
<dbReference type="Proteomes" id="UP000800041">
    <property type="component" value="Unassembled WGS sequence"/>
</dbReference>
<dbReference type="SUPFAM" id="SSF52821">
    <property type="entry name" value="Rhodanese/Cell cycle control phosphatase"/>
    <property type="match status" value="1"/>
</dbReference>
<dbReference type="InterPro" id="IPR001763">
    <property type="entry name" value="Rhodanese-like_dom"/>
</dbReference>
<feature type="region of interest" description="Disordered" evidence="11">
    <location>
        <begin position="510"/>
        <end position="554"/>
    </location>
</feature>
<feature type="domain" description="Rhodanese" evidence="12">
    <location>
        <begin position="372"/>
        <end position="476"/>
    </location>
</feature>
<keyword evidence="6 10" id="KW-0904">Protein phosphatase</keyword>
<dbReference type="GO" id="GO:0010971">
    <property type="term" value="P:positive regulation of G2/M transition of mitotic cell cycle"/>
    <property type="evidence" value="ECO:0007669"/>
    <property type="project" value="TreeGrafter"/>
</dbReference>
<dbReference type="GO" id="GO:0005737">
    <property type="term" value="C:cytoplasm"/>
    <property type="evidence" value="ECO:0007669"/>
    <property type="project" value="TreeGrafter"/>
</dbReference>
<dbReference type="AlphaFoldDB" id="A0A6G1GUK7"/>
<evidence type="ECO:0000256" key="4">
    <source>
        <dbReference type="ARBA" id="ARBA00022776"/>
    </source>
</evidence>
<dbReference type="GO" id="GO:0110032">
    <property type="term" value="P:positive regulation of G2/MI transition of meiotic cell cycle"/>
    <property type="evidence" value="ECO:0007669"/>
    <property type="project" value="TreeGrafter"/>
</dbReference>
<evidence type="ECO:0000259" key="12">
    <source>
        <dbReference type="PROSITE" id="PS50206"/>
    </source>
</evidence>
<dbReference type="FunFam" id="3.40.250.10:FF:000021">
    <property type="entry name" value="M-phase inducer phosphatase cdc-25.2"/>
    <property type="match status" value="1"/>
</dbReference>
<sequence length="554" mass="61714">MMEWSSPCAAMQPPQWGLGRDLPAAARPRQNLFGSTNFNFRDMSMKRSQPDYFSPKHARGSSPTASLAADLSQNFHIDQSPQLPTPRRSLFTTHAFSAAADRAGTTTPPIYVEGVTTPPIVSSSPGFGNEMDYSPLPHKAPFSYAPQVTLQSPTPDASSVDLDQDVSMLSSSPAPHNSRLDVPRNEPAPERRKPSLLRPGLSRTKCFSTNSVAQRAKGEENQLPPFQFGAGTNAATAPSIPSLDECFTESPPQERINYNSTINPPRPRQLFPGNGLGRGGGSPGSNSMRRPIGPIRPRKQFRRSNSMFEHPGDVMKQEKKEYTPSGLQSIMDIDDTVPLKLKHFIPPDKPDSLPRIDQDTMISVLNGEYSHAFDLVMVVDCRFEYEFNGGHITGAVNYNDKEKLADDLFQLPSPQNTLLIFHCEYSIHRAPLMAKHIRKADREVNAEQYPMLSFPEVYILDGGYSSFFKTHRGRCFPQNYVGMDAKEHEHACERGMNKLRQRQKLSRAQTFAFGESNEVEDSPTGPQRSRTDGSVDYGSLLDPRPIHSRRMASY</sequence>
<dbReference type="PANTHER" id="PTHR10828:SF17">
    <property type="entry name" value="PROTEIN-TYROSINE-PHOSPHATASE"/>
    <property type="match status" value="1"/>
</dbReference>
<dbReference type="GO" id="GO:0051301">
    <property type="term" value="P:cell division"/>
    <property type="evidence" value="ECO:0007669"/>
    <property type="project" value="UniProtKB-UniRule"/>
</dbReference>
<comment type="function">
    <text evidence="10">Tyrosine protein phosphatase which functions as a dosage-dependent inducer of mitotic progression.</text>
</comment>
<dbReference type="GO" id="GO:0005634">
    <property type="term" value="C:nucleus"/>
    <property type="evidence" value="ECO:0007669"/>
    <property type="project" value="TreeGrafter"/>
</dbReference>
<dbReference type="SMART" id="SM00450">
    <property type="entry name" value="RHOD"/>
    <property type="match status" value="1"/>
</dbReference>
<feature type="compositionally biased region" description="Basic and acidic residues" evidence="11">
    <location>
        <begin position="310"/>
        <end position="322"/>
    </location>
</feature>
<dbReference type="Pfam" id="PF00581">
    <property type="entry name" value="Rhodanese"/>
    <property type="match status" value="1"/>
</dbReference>
<reference evidence="13" key="1">
    <citation type="journal article" date="2020" name="Stud. Mycol.">
        <title>101 Dothideomycetes genomes: a test case for predicting lifestyles and emergence of pathogens.</title>
        <authorList>
            <person name="Haridas S."/>
            <person name="Albert R."/>
            <person name="Binder M."/>
            <person name="Bloem J."/>
            <person name="Labutti K."/>
            <person name="Salamov A."/>
            <person name="Andreopoulos B."/>
            <person name="Baker S."/>
            <person name="Barry K."/>
            <person name="Bills G."/>
            <person name="Bluhm B."/>
            <person name="Cannon C."/>
            <person name="Castanera R."/>
            <person name="Culley D."/>
            <person name="Daum C."/>
            <person name="Ezra D."/>
            <person name="Gonzalez J."/>
            <person name="Henrissat B."/>
            <person name="Kuo A."/>
            <person name="Liang C."/>
            <person name="Lipzen A."/>
            <person name="Lutzoni F."/>
            <person name="Magnuson J."/>
            <person name="Mondo S."/>
            <person name="Nolan M."/>
            <person name="Ohm R."/>
            <person name="Pangilinan J."/>
            <person name="Park H.-J."/>
            <person name="Ramirez L."/>
            <person name="Alfaro M."/>
            <person name="Sun H."/>
            <person name="Tritt A."/>
            <person name="Yoshinaga Y."/>
            <person name="Zwiers L.-H."/>
            <person name="Turgeon B."/>
            <person name="Goodwin S."/>
            <person name="Spatafora J."/>
            <person name="Crous P."/>
            <person name="Grigoriev I."/>
        </authorList>
    </citation>
    <scope>NUCLEOTIDE SEQUENCE</scope>
    <source>
        <strain evidence="13">CBS 113979</strain>
    </source>
</reference>
<dbReference type="Gene3D" id="3.40.250.10">
    <property type="entry name" value="Rhodanese-like domain"/>
    <property type="match status" value="1"/>
</dbReference>
<evidence type="ECO:0000313" key="14">
    <source>
        <dbReference type="Proteomes" id="UP000800041"/>
    </source>
</evidence>
<evidence type="ECO:0000256" key="11">
    <source>
        <dbReference type="SAM" id="MobiDB-lite"/>
    </source>
</evidence>
<organism evidence="13 14">
    <name type="scientific">Aulographum hederae CBS 113979</name>
    <dbReference type="NCBI Taxonomy" id="1176131"/>
    <lineage>
        <taxon>Eukaryota</taxon>
        <taxon>Fungi</taxon>
        <taxon>Dikarya</taxon>
        <taxon>Ascomycota</taxon>
        <taxon>Pezizomycotina</taxon>
        <taxon>Dothideomycetes</taxon>
        <taxon>Pleosporomycetidae</taxon>
        <taxon>Aulographales</taxon>
        <taxon>Aulographaceae</taxon>
    </lineage>
</organism>
<protein>
    <recommendedName>
        <fullName evidence="9 10">M-phase inducer phosphatase</fullName>
        <ecNumber evidence="2 10">3.1.3.48</ecNumber>
    </recommendedName>
</protein>
<evidence type="ECO:0000256" key="8">
    <source>
        <dbReference type="ARBA" id="ARBA00051722"/>
    </source>
</evidence>